<dbReference type="GO" id="GO:0005634">
    <property type="term" value="C:nucleus"/>
    <property type="evidence" value="ECO:0007669"/>
    <property type="project" value="UniProtKB-SubCell"/>
</dbReference>
<dbReference type="InterPro" id="IPR001357">
    <property type="entry name" value="BRCT_dom"/>
</dbReference>
<dbReference type="CDD" id="cd17734">
    <property type="entry name" value="BRCT_Bard1_rpt1"/>
    <property type="match status" value="1"/>
</dbReference>
<protein>
    <submittedName>
        <fullName evidence="12">Protein BREAST CANCER SUSCEPTIBILITY</fullName>
    </submittedName>
</protein>
<dbReference type="STRING" id="4615.A0A199V8N3"/>
<dbReference type="PROSITE" id="PS51805">
    <property type="entry name" value="EPHD"/>
    <property type="match status" value="1"/>
</dbReference>
<feature type="region of interest" description="Disordered" evidence="9">
    <location>
        <begin position="54"/>
        <end position="118"/>
    </location>
</feature>
<dbReference type="GO" id="GO:0004842">
    <property type="term" value="F:ubiquitin-protein transferase activity"/>
    <property type="evidence" value="ECO:0007669"/>
    <property type="project" value="TreeGrafter"/>
</dbReference>
<comment type="subcellular location">
    <subcellularLocation>
        <location evidence="1">Nucleus</location>
    </subcellularLocation>
</comment>
<sequence>SCILESMKTVSSCPVCKVPFRRREVRAAPHMDNLVSIFKSMEVATGTSILSTQLAPTAKNTDGAKQGDEENNADAPETSAAHEGKEKNKKKQKRLRKANARNPVSHPSTEPSFPAKKRIHVTPFPISETPKRPKKALKLVHSCSEPQDDVKTDNCAVAPYDNKGSPSLSPFFWLREEDDEENAERPSVQQTIDTPPSHNAPCFSDIKDSDDEAPCSMTPESKAKAQEAFDSELFEWTQRACSPELCSTPRKKLVYQALAEPSDQLPAISIGVNDKNGEKVDSNILLKAQKRSKTSSLENHRKRIKETSDDVKYEITEGIPTGSVSKRKMGRKNTTKMKAVPEFLDDKSKDGKDSCIATAAKGTKIVNRQKYDSKTCGRTARAKLMISPATMDSAVLRNNAVSERSDTLAVRKLKKDGESIATDCVLKKCEYTPEVVCAFCKSADITEDSGEMMHYFNGKPVAADYSGGTNVIHSHKNCTEWAPDVYFEDDSAINLAAELARSRRIKCIVCGIKGAALGCFEKSCRKSFHYTCAKLIPECCWDNEIVSQFTKMTGVPLTKTWSPAVTHVITSTDGSGACKRTLKFLMAILNGKWIVNINWIRVCMEAMEPVDEEKFEITVDVHGISGGPKLGRLKAINKEPKLFNGLRFYFSGDFVLSYRGYLQDLVTAAGGTVLQRKPISRDQQKLLDDSSLTFIIYSLEHPEKSNSNRDSVVFDLRRAKAKALADACSGKIASNTWVIDSIAACKLQPLT</sequence>
<dbReference type="SMART" id="SM00292">
    <property type="entry name" value="BRCT"/>
    <property type="match status" value="2"/>
</dbReference>
<dbReference type="AlphaFoldDB" id="A0A199V8N3"/>
<dbReference type="GO" id="GO:0008270">
    <property type="term" value="F:zinc ion binding"/>
    <property type="evidence" value="ECO:0007669"/>
    <property type="project" value="UniProtKB-KW"/>
</dbReference>
<keyword evidence="4" id="KW-0227">DNA damage</keyword>
<evidence type="ECO:0000313" key="13">
    <source>
        <dbReference type="Proteomes" id="UP000092600"/>
    </source>
</evidence>
<keyword evidence="8" id="KW-0539">Nucleus</keyword>
<keyword evidence="2" id="KW-0479">Metal-binding</keyword>
<feature type="region of interest" description="Disordered" evidence="9">
    <location>
        <begin position="178"/>
        <end position="199"/>
    </location>
</feature>
<evidence type="ECO:0000256" key="7">
    <source>
        <dbReference type="ARBA" id="ARBA00023204"/>
    </source>
</evidence>
<evidence type="ECO:0000256" key="6">
    <source>
        <dbReference type="ARBA" id="ARBA00022833"/>
    </source>
</evidence>
<comment type="caution">
    <text evidence="12">The sequence shown here is derived from an EMBL/GenBank/DDBJ whole genome shotgun (WGS) entry which is preliminary data.</text>
</comment>
<feature type="domain" description="BRCT" evidence="10">
    <location>
        <begin position="638"/>
        <end position="751"/>
    </location>
</feature>
<gene>
    <name evidence="12" type="ORF">ACMD2_21367</name>
</gene>
<dbReference type="SUPFAM" id="SSF52113">
    <property type="entry name" value="BRCT domain"/>
    <property type="match status" value="2"/>
</dbReference>
<dbReference type="EMBL" id="LSRQ01002811">
    <property type="protein sequence ID" value="OAY73170.1"/>
    <property type="molecule type" value="Genomic_DNA"/>
</dbReference>
<keyword evidence="5" id="KW-0863">Zinc-finger</keyword>
<dbReference type="CDD" id="cd15571">
    <property type="entry name" value="ePHD"/>
    <property type="match status" value="1"/>
</dbReference>
<name>A0A199V8N3_ANACO</name>
<evidence type="ECO:0000256" key="8">
    <source>
        <dbReference type="ARBA" id="ARBA00023242"/>
    </source>
</evidence>
<evidence type="ECO:0000259" key="10">
    <source>
        <dbReference type="PROSITE" id="PS50172"/>
    </source>
</evidence>
<dbReference type="Gene3D" id="3.30.40.10">
    <property type="entry name" value="Zinc/RING finger domain, C3HC4 (zinc finger)"/>
    <property type="match status" value="1"/>
</dbReference>
<evidence type="ECO:0000313" key="12">
    <source>
        <dbReference type="EMBL" id="OAY73170.1"/>
    </source>
</evidence>
<dbReference type="InterPro" id="IPR031099">
    <property type="entry name" value="BRCA1-associated"/>
</dbReference>
<dbReference type="Pfam" id="PF16589">
    <property type="entry name" value="BRCT_2"/>
    <property type="match status" value="1"/>
</dbReference>
<keyword evidence="7" id="KW-0234">DNA repair</keyword>
<evidence type="ECO:0000256" key="1">
    <source>
        <dbReference type="ARBA" id="ARBA00004123"/>
    </source>
</evidence>
<feature type="compositionally biased region" description="Basic residues" evidence="9">
    <location>
        <begin position="87"/>
        <end position="99"/>
    </location>
</feature>
<dbReference type="PROSITE" id="PS50172">
    <property type="entry name" value="BRCT"/>
    <property type="match status" value="2"/>
</dbReference>
<feature type="domain" description="BRCT" evidence="10">
    <location>
        <begin position="546"/>
        <end position="617"/>
    </location>
</feature>
<evidence type="ECO:0000256" key="4">
    <source>
        <dbReference type="ARBA" id="ARBA00022763"/>
    </source>
</evidence>
<dbReference type="Pfam" id="PF00533">
    <property type="entry name" value="BRCT"/>
    <property type="match status" value="1"/>
</dbReference>
<reference evidence="12 13" key="1">
    <citation type="journal article" date="2016" name="DNA Res.">
        <title>The draft genome of MD-2 pineapple using hybrid error correction of long reads.</title>
        <authorList>
            <person name="Redwan R.M."/>
            <person name="Saidin A."/>
            <person name="Kumar S.V."/>
        </authorList>
    </citation>
    <scope>NUCLEOTIDE SEQUENCE [LARGE SCALE GENOMIC DNA]</scope>
    <source>
        <strain evidence="13">cv. MD2</strain>
        <tissue evidence="12">Leaf</tissue>
    </source>
</reference>
<evidence type="ECO:0000256" key="9">
    <source>
        <dbReference type="SAM" id="MobiDB-lite"/>
    </source>
</evidence>
<proteinExistence type="predicted"/>
<dbReference type="Gene3D" id="3.40.50.10190">
    <property type="entry name" value="BRCT domain"/>
    <property type="match status" value="2"/>
</dbReference>
<dbReference type="FunFam" id="3.40.50.10190:FF:000006">
    <property type="entry name" value="Breast cancer type 1 susceptibility protein homolog"/>
    <property type="match status" value="1"/>
</dbReference>
<feature type="non-terminal residue" evidence="12">
    <location>
        <position position="1"/>
    </location>
</feature>
<evidence type="ECO:0000256" key="3">
    <source>
        <dbReference type="ARBA" id="ARBA00022737"/>
    </source>
</evidence>
<dbReference type="PANTHER" id="PTHR13763">
    <property type="entry name" value="BREAST CANCER TYPE 1 SUSCEPTIBILITY PROTEIN BRCA1"/>
    <property type="match status" value="1"/>
</dbReference>
<organism evidence="12 13">
    <name type="scientific">Ananas comosus</name>
    <name type="common">Pineapple</name>
    <name type="synonym">Ananas ananas</name>
    <dbReference type="NCBI Taxonomy" id="4615"/>
    <lineage>
        <taxon>Eukaryota</taxon>
        <taxon>Viridiplantae</taxon>
        <taxon>Streptophyta</taxon>
        <taxon>Embryophyta</taxon>
        <taxon>Tracheophyta</taxon>
        <taxon>Spermatophyta</taxon>
        <taxon>Magnoliopsida</taxon>
        <taxon>Liliopsida</taxon>
        <taxon>Poales</taxon>
        <taxon>Bromeliaceae</taxon>
        <taxon>Bromelioideae</taxon>
        <taxon>Ananas</taxon>
    </lineage>
</organism>
<keyword evidence="6" id="KW-0862">Zinc</keyword>
<dbReference type="InterPro" id="IPR034732">
    <property type="entry name" value="EPHD"/>
</dbReference>
<accession>A0A199V8N3</accession>
<dbReference type="InterPro" id="IPR013083">
    <property type="entry name" value="Znf_RING/FYVE/PHD"/>
</dbReference>
<dbReference type="Proteomes" id="UP000092600">
    <property type="component" value="Unassembled WGS sequence"/>
</dbReference>
<feature type="compositionally biased region" description="Polar residues" evidence="9">
    <location>
        <begin position="187"/>
        <end position="197"/>
    </location>
</feature>
<dbReference type="GO" id="GO:0000724">
    <property type="term" value="P:double-strand break repair via homologous recombination"/>
    <property type="evidence" value="ECO:0007669"/>
    <property type="project" value="TreeGrafter"/>
</dbReference>
<evidence type="ECO:0000256" key="2">
    <source>
        <dbReference type="ARBA" id="ARBA00022723"/>
    </source>
</evidence>
<dbReference type="Pfam" id="PF13771">
    <property type="entry name" value="zf-HC5HC2H"/>
    <property type="match status" value="1"/>
</dbReference>
<keyword evidence="3" id="KW-0677">Repeat</keyword>
<evidence type="ECO:0000259" key="11">
    <source>
        <dbReference type="PROSITE" id="PS51805"/>
    </source>
</evidence>
<feature type="domain" description="PHD-type" evidence="11">
    <location>
        <begin position="434"/>
        <end position="559"/>
    </location>
</feature>
<dbReference type="InterPro" id="IPR036420">
    <property type="entry name" value="BRCT_dom_sf"/>
</dbReference>
<dbReference type="GO" id="GO:0045944">
    <property type="term" value="P:positive regulation of transcription by RNA polymerase II"/>
    <property type="evidence" value="ECO:0007669"/>
    <property type="project" value="TreeGrafter"/>
</dbReference>
<dbReference type="PANTHER" id="PTHR13763:SF0">
    <property type="entry name" value="BREAST CANCER TYPE 1 SUSCEPTIBILITY PROTEIN"/>
    <property type="match status" value="1"/>
</dbReference>
<evidence type="ECO:0000256" key="5">
    <source>
        <dbReference type="ARBA" id="ARBA00022771"/>
    </source>
</evidence>